<dbReference type="Proteomes" id="UP001211065">
    <property type="component" value="Unassembled WGS sequence"/>
</dbReference>
<dbReference type="AlphaFoldDB" id="A0AAD5XX64"/>
<gene>
    <name evidence="2" type="ORF">HK099_008000</name>
</gene>
<evidence type="ECO:0000256" key="1">
    <source>
        <dbReference type="SAM" id="Phobius"/>
    </source>
</evidence>
<keyword evidence="3" id="KW-1185">Reference proteome</keyword>
<evidence type="ECO:0000313" key="3">
    <source>
        <dbReference type="Proteomes" id="UP001211065"/>
    </source>
</evidence>
<dbReference type="EMBL" id="JADGJW010000833">
    <property type="protein sequence ID" value="KAJ3211448.1"/>
    <property type="molecule type" value="Genomic_DNA"/>
</dbReference>
<feature type="transmembrane region" description="Helical" evidence="1">
    <location>
        <begin position="23"/>
        <end position="50"/>
    </location>
</feature>
<reference evidence="2" key="1">
    <citation type="submission" date="2020-05" db="EMBL/GenBank/DDBJ databases">
        <title>Phylogenomic resolution of chytrid fungi.</title>
        <authorList>
            <person name="Stajich J.E."/>
            <person name="Amses K."/>
            <person name="Simmons R."/>
            <person name="Seto K."/>
            <person name="Myers J."/>
            <person name="Bonds A."/>
            <person name="Quandt C.A."/>
            <person name="Barry K."/>
            <person name="Liu P."/>
            <person name="Grigoriev I."/>
            <person name="Longcore J.E."/>
            <person name="James T.Y."/>
        </authorList>
    </citation>
    <scope>NUCLEOTIDE SEQUENCE</scope>
    <source>
        <strain evidence="2">JEL0476</strain>
    </source>
</reference>
<evidence type="ECO:0000313" key="2">
    <source>
        <dbReference type="EMBL" id="KAJ3211448.1"/>
    </source>
</evidence>
<proteinExistence type="predicted"/>
<keyword evidence="1" id="KW-0472">Membrane</keyword>
<organism evidence="2 3">
    <name type="scientific">Clydaea vesicula</name>
    <dbReference type="NCBI Taxonomy" id="447962"/>
    <lineage>
        <taxon>Eukaryota</taxon>
        <taxon>Fungi</taxon>
        <taxon>Fungi incertae sedis</taxon>
        <taxon>Chytridiomycota</taxon>
        <taxon>Chytridiomycota incertae sedis</taxon>
        <taxon>Chytridiomycetes</taxon>
        <taxon>Lobulomycetales</taxon>
        <taxon>Lobulomycetaceae</taxon>
        <taxon>Clydaea</taxon>
    </lineage>
</organism>
<keyword evidence="1" id="KW-0812">Transmembrane</keyword>
<protein>
    <submittedName>
        <fullName evidence="2">Uncharacterized protein</fullName>
    </submittedName>
</protein>
<comment type="caution">
    <text evidence="2">The sequence shown here is derived from an EMBL/GenBank/DDBJ whole genome shotgun (WGS) entry which is preliminary data.</text>
</comment>
<keyword evidence="1" id="KW-1133">Transmembrane helix</keyword>
<sequence length="56" mass="6195">ITYGASYGAADPQSPENSFNGFVINYMVALFVSIAFFALVRFIGCLIFIIKTPVYH</sequence>
<name>A0AAD5XX64_9FUNG</name>
<accession>A0AAD5XX64</accession>
<feature type="non-terminal residue" evidence="2">
    <location>
        <position position="1"/>
    </location>
</feature>